<feature type="region of interest" description="Disordered" evidence="1">
    <location>
        <begin position="1"/>
        <end position="27"/>
    </location>
</feature>
<feature type="transmembrane region" description="Helical" evidence="2">
    <location>
        <begin position="115"/>
        <end position="136"/>
    </location>
</feature>
<dbReference type="PANTHER" id="PTHR12741:SF106">
    <property type="entry name" value="CALLOSE SYNTHASE 5"/>
    <property type="match status" value="1"/>
</dbReference>
<feature type="transmembrane region" description="Helical" evidence="2">
    <location>
        <begin position="156"/>
        <end position="180"/>
    </location>
</feature>
<dbReference type="AlphaFoldDB" id="A0A9D4AGD1"/>
<name>A0A9D4AGD1_9ROSI</name>
<keyword evidence="2" id="KW-0472">Membrane</keyword>
<organism evidence="3 4">
    <name type="scientific">Gossypium stocksii</name>
    <dbReference type="NCBI Taxonomy" id="47602"/>
    <lineage>
        <taxon>Eukaryota</taxon>
        <taxon>Viridiplantae</taxon>
        <taxon>Streptophyta</taxon>
        <taxon>Embryophyta</taxon>
        <taxon>Tracheophyta</taxon>
        <taxon>Spermatophyta</taxon>
        <taxon>Magnoliopsida</taxon>
        <taxon>eudicotyledons</taxon>
        <taxon>Gunneridae</taxon>
        <taxon>Pentapetalae</taxon>
        <taxon>rosids</taxon>
        <taxon>malvids</taxon>
        <taxon>Malvales</taxon>
        <taxon>Malvaceae</taxon>
        <taxon>Malvoideae</taxon>
        <taxon>Gossypium</taxon>
    </lineage>
</organism>
<evidence type="ECO:0000313" key="4">
    <source>
        <dbReference type="Proteomes" id="UP000828251"/>
    </source>
</evidence>
<evidence type="ECO:0000256" key="2">
    <source>
        <dbReference type="SAM" id="Phobius"/>
    </source>
</evidence>
<evidence type="ECO:0000313" key="3">
    <source>
        <dbReference type="EMBL" id="KAH1114943.1"/>
    </source>
</evidence>
<accession>A0A9D4AGD1</accession>
<evidence type="ECO:0000256" key="1">
    <source>
        <dbReference type="SAM" id="MobiDB-lite"/>
    </source>
</evidence>
<dbReference type="EMBL" id="JAIQCV010000003">
    <property type="protein sequence ID" value="KAH1114943.1"/>
    <property type="molecule type" value="Genomic_DNA"/>
</dbReference>
<keyword evidence="4" id="KW-1185">Reference proteome</keyword>
<dbReference type="PANTHER" id="PTHR12741">
    <property type="entry name" value="LYST-INTERACTING PROTEIN LIP5 DOPAMINE RESPONSIVE PROTEIN DRG-1"/>
    <property type="match status" value="1"/>
</dbReference>
<gene>
    <name evidence="3" type="ORF">J1N35_008321</name>
</gene>
<feature type="transmembrane region" description="Helical" evidence="2">
    <location>
        <begin position="221"/>
        <end position="247"/>
    </location>
</feature>
<sequence>MAMETLDDKKPEEKEVKDKENEEGSKEEVTAKFLKFLESPHATTDVLLADKEQVIKVKYACPEMLLRQTSNLGGSGTSNRYFEGEFGDAIEAHEWKCVRTVNGIRIFADVADSKIVVNIAWVIILPLFYVRALSFVPENVKDMLSFLNQVKGVSLLYVMAVAIYLLPNLLTAALFIFPVLRHWIENSDWHIIRLLLWWSQPRVYVGRGMHESQFALIKYTLFWLILLCAKFAFSYFVHVILVVPFILPLKIESSVIDIYFNALRIFPSNKTTGAANKRHNEHSSC</sequence>
<dbReference type="GO" id="GO:0005886">
    <property type="term" value="C:plasma membrane"/>
    <property type="evidence" value="ECO:0007669"/>
    <property type="project" value="TreeGrafter"/>
</dbReference>
<dbReference type="Proteomes" id="UP000828251">
    <property type="component" value="Unassembled WGS sequence"/>
</dbReference>
<dbReference type="GO" id="GO:0046527">
    <property type="term" value="F:glucosyltransferase activity"/>
    <property type="evidence" value="ECO:0007669"/>
    <property type="project" value="TreeGrafter"/>
</dbReference>
<comment type="caution">
    <text evidence="3">The sequence shown here is derived from an EMBL/GenBank/DDBJ whole genome shotgun (WGS) entry which is preliminary data.</text>
</comment>
<keyword evidence="2" id="KW-1133">Transmembrane helix</keyword>
<proteinExistence type="predicted"/>
<keyword evidence="2" id="KW-0812">Transmembrane</keyword>
<dbReference type="OrthoDB" id="1434680at2759"/>
<protein>
    <submittedName>
        <fullName evidence="3">Uncharacterized protein</fullName>
    </submittedName>
</protein>
<reference evidence="3 4" key="1">
    <citation type="journal article" date="2021" name="Plant Biotechnol. J.">
        <title>Multi-omics assisted identification of the key and species-specific regulatory components of drought-tolerant mechanisms in Gossypium stocksii.</title>
        <authorList>
            <person name="Yu D."/>
            <person name="Ke L."/>
            <person name="Zhang D."/>
            <person name="Wu Y."/>
            <person name="Sun Y."/>
            <person name="Mei J."/>
            <person name="Sun J."/>
            <person name="Sun Y."/>
        </authorList>
    </citation>
    <scope>NUCLEOTIDE SEQUENCE [LARGE SCALE GENOMIC DNA]</scope>
    <source>
        <strain evidence="4">cv. E1</strain>
        <tissue evidence="3">Leaf</tissue>
    </source>
</reference>